<dbReference type="EMBL" id="JAAWWL010000001">
    <property type="protein sequence ID" value="NKI30873.1"/>
    <property type="molecule type" value="Genomic_DNA"/>
</dbReference>
<dbReference type="Pfam" id="PF09360">
    <property type="entry name" value="zf-CDGSH"/>
    <property type="match status" value="1"/>
</dbReference>
<dbReference type="InterPro" id="IPR042216">
    <property type="entry name" value="MitoNEET_CISD"/>
</dbReference>
<dbReference type="Proteomes" id="UP000718451">
    <property type="component" value="Unassembled WGS sequence"/>
</dbReference>
<dbReference type="Gene3D" id="3.30.70.20">
    <property type="match status" value="1"/>
</dbReference>
<organism evidence="6 7">
    <name type="scientific">Croceivirga thetidis</name>
    <dbReference type="NCBI Taxonomy" id="2721623"/>
    <lineage>
        <taxon>Bacteria</taxon>
        <taxon>Pseudomonadati</taxon>
        <taxon>Bacteroidota</taxon>
        <taxon>Flavobacteriia</taxon>
        <taxon>Flavobacteriales</taxon>
        <taxon>Flavobacteriaceae</taxon>
        <taxon>Croceivirga</taxon>
    </lineage>
</organism>
<accession>A0ABX1GMK5</accession>
<evidence type="ECO:0000313" key="6">
    <source>
        <dbReference type="EMBL" id="NKI30873.1"/>
    </source>
</evidence>
<evidence type="ECO:0000313" key="7">
    <source>
        <dbReference type="Proteomes" id="UP000718451"/>
    </source>
</evidence>
<protein>
    <recommendedName>
        <fullName evidence="5">Iron-binding zinc finger CDGSH type domain-containing protein</fullName>
    </recommendedName>
</protein>
<keyword evidence="4" id="KW-0411">Iron-sulfur</keyword>
<keyword evidence="7" id="KW-1185">Reference proteome</keyword>
<feature type="domain" description="Iron-binding zinc finger CDGSH type" evidence="5">
    <location>
        <begin position="100"/>
        <end position="139"/>
    </location>
</feature>
<keyword evidence="1" id="KW-0001">2Fe-2S</keyword>
<evidence type="ECO:0000256" key="3">
    <source>
        <dbReference type="ARBA" id="ARBA00023004"/>
    </source>
</evidence>
<sequence>MDKEIVKEYTIGDFTVVWKPKKCIHSEICWRTLPEVYDPKGKPWIKPENASIEELKSQINKCPSGALSYKEKGEVEMEETKITECTVAENGPLLVSGTIKVVLANGAEEIKKRSTAFCRCGASQNKPYCDGAHNKIGFEG</sequence>
<gene>
    <name evidence="6" type="ORF">HCU67_02885</name>
</gene>
<evidence type="ECO:0000256" key="2">
    <source>
        <dbReference type="ARBA" id="ARBA00022723"/>
    </source>
</evidence>
<dbReference type="Gene3D" id="3.40.5.90">
    <property type="entry name" value="CDGSH iron-sulfur domain, mitoNEET-type"/>
    <property type="match status" value="1"/>
</dbReference>
<evidence type="ECO:0000259" key="5">
    <source>
        <dbReference type="SMART" id="SM00704"/>
    </source>
</evidence>
<evidence type="ECO:0000256" key="1">
    <source>
        <dbReference type="ARBA" id="ARBA00022714"/>
    </source>
</evidence>
<evidence type="ECO:0000256" key="4">
    <source>
        <dbReference type="ARBA" id="ARBA00023014"/>
    </source>
</evidence>
<keyword evidence="2" id="KW-0479">Metal-binding</keyword>
<keyword evidence="3" id="KW-0408">Iron</keyword>
<dbReference type="InterPro" id="IPR018967">
    <property type="entry name" value="FeS-contain_CDGSH-typ"/>
</dbReference>
<dbReference type="Pfam" id="PF06902">
    <property type="entry name" value="Fer4_19"/>
    <property type="match status" value="1"/>
</dbReference>
<dbReference type="RefSeq" id="WP_168551098.1">
    <property type="nucleotide sequence ID" value="NZ_JAAWWL010000001.1"/>
</dbReference>
<dbReference type="SMART" id="SM00704">
    <property type="entry name" value="ZnF_CDGSH"/>
    <property type="match status" value="1"/>
</dbReference>
<name>A0ABX1GMK5_9FLAO</name>
<dbReference type="InterPro" id="IPR010693">
    <property type="entry name" value="Divergent_4Fe-4S_mono-cluster"/>
</dbReference>
<reference evidence="6 7" key="1">
    <citation type="submission" date="2020-04" db="EMBL/GenBank/DDBJ databases">
        <authorList>
            <person name="Yoon J."/>
        </authorList>
    </citation>
    <scope>NUCLEOTIDE SEQUENCE [LARGE SCALE GENOMIC DNA]</scope>
    <source>
        <strain evidence="6 7">DJ-13</strain>
    </source>
</reference>
<proteinExistence type="predicted"/>
<comment type="caution">
    <text evidence="6">The sequence shown here is derived from an EMBL/GenBank/DDBJ whole genome shotgun (WGS) entry which is preliminary data.</text>
</comment>